<evidence type="ECO:0008006" key="3">
    <source>
        <dbReference type="Google" id="ProtNLM"/>
    </source>
</evidence>
<name>A0A1I0SCW1_9BACT</name>
<organism evidence="1 2">
    <name type="scientific">Chitinophaga arvensicola</name>
    <dbReference type="NCBI Taxonomy" id="29529"/>
    <lineage>
        <taxon>Bacteria</taxon>
        <taxon>Pseudomonadati</taxon>
        <taxon>Bacteroidota</taxon>
        <taxon>Chitinophagia</taxon>
        <taxon>Chitinophagales</taxon>
        <taxon>Chitinophagaceae</taxon>
        <taxon>Chitinophaga</taxon>
    </lineage>
</organism>
<keyword evidence="2" id="KW-1185">Reference proteome</keyword>
<protein>
    <recommendedName>
        <fullName evidence="3">Right handed beta helix region</fullName>
    </recommendedName>
</protein>
<dbReference type="EMBL" id="FOJG01000002">
    <property type="protein sequence ID" value="SEW55032.1"/>
    <property type="molecule type" value="Genomic_DNA"/>
</dbReference>
<evidence type="ECO:0000313" key="1">
    <source>
        <dbReference type="EMBL" id="SEW55032.1"/>
    </source>
</evidence>
<evidence type="ECO:0000313" key="2">
    <source>
        <dbReference type="Proteomes" id="UP000199310"/>
    </source>
</evidence>
<sequence>MPTFNTIADLRGIATPPVANDLYTVLGYDTPGDGGGGTFHWDPVSLAADDGGVIIKANLFQNGRWKRDYDPASGPVNLLWFGMKYNNSQPALNNYNTLIRMINAGYEILIADTVYFEPPGAGQAITADKIILSGNGQTSKVLFINPSGTRTLFLLSATLQEFSVTNIVWENTSGLVQFFISQTHATFISKIQISDCVFTGNFSCRLYGNGFPVGTAGAGTVMISNNEIRNAGNTWFIFTDCVYESFTIQGNHLYDMLESFVSDGITNLDDVARMELIRQHKKLLTVENNTLINGVATIKTEGTNTYYVFVLTEADNCVYEHNHVEGLKATYAVALYDIYMSSDKGTYRYNTYKNNLCFGPAINEGAKAFFKGKAGTSKVVENSTFLIEEAFVTGMLAANPALNPDNAWISYASFDTAAIKNSKIYFRKNQFDAYYLNNTVLVNKEFLHYEVNDNSFRFNRLAGPWLFADNSTVSSPKQIRHFIFDNNTITKYGNGTWGGQTFILQGKNGTGIIQPEKDEIHLSLNKNTFTGWNGSVITTLAANSLVMSDNNIDAPLQAIASTTFCAATYMEDISGTNNQLKTQSFEPSDLRTRSYFKKSDVEFIFDIKDGKLLSGTGMCVMPVAYNKTYMRKFELTSAAYGTKTAEYSLSLEWEAATSRNYLSYQDLITGINHRVLMGNPTILGNGTASHNVLNIAGVQNARLQLLASQDTVLLHLSLPKGDHLVKIRQVEALVP</sequence>
<dbReference type="InterPro" id="IPR011050">
    <property type="entry name" value="Pectin_lyase_fold/virulence"/>
</dbReference>
<dbReference type="RefSeq" id="WP_089902772.1">
    <property type="nucleotide sequence ID" value="NZ_FOJG01000002.1"/>
</dbReference>
<dbReference type="SUPFAM" id="SSF51126">
    <property type="entry name" value="Pectin lyase-like"/>
    <property type="match status" value="1"/>
</dbReference>
<gene>
    <name evidence="1" type="ORF">SAMN04488122_6283</name>
</gene>
<proteinExistence type="predicted"/>
<dbReference type="STRING" id="29529.SAMN04488122_6283"/>
<dbReference type="AlphaFoldDB" id="A0A1I0SCW1"/>
<reference evidence="2" key="1">
    <citation type="submission" date="2016-10" db="EMBL/GenBank/DDBJ databases">
        <authorList>
            <person name="Varghese N."/>
            <person name="Submissions S."/>
        </authorList>
    </citation>
    <scope>NUCLEOTIDE SEQUENCE [LARGE SCALE GENOMIC DNA]</scope>
    <source>
        <strain evidence="2">DSM 3695</strain>
    </source>
</reference>
<dbReference type="Proteomes" id="UP000199310">
    <property type="component" value="Unassembled WGS sequence"/>
</dbReference>
<accession>A0A1I0SCW1</accession>